<feature type="region of interest" description="Disordered" evidence="2">
    <location>
        <begin position="1"/>
        <end position="25"/>
    </location>
</feature>
<dbReference type="GO" id="GO:0006914">
    <property type="term" value="P:autophagy"/>
    <property type="evidence" value="ECO:0007669"/>
    <property type="project" value="UniProtKB-KW"/>
</dbReference>
<accession>A0A8J8T735</accession>
<comment type="caution">
    <text evidence="4">The sequence shown here is derived from an EMBL/GenBank/DDBJ whole genome shotgun (WGS) entry which is preliminary data.</text>
</comment>
<dbReference type="AlphaFoldDB" id="A0A8J8T735"/>
<feature type="domain" description="FPL" evidence="3">
    <location>
        <begin position="64"/>
        <end position="217"/>
    </location>
</feature>
<name>A0A8J8T735_HALGN</name>
<dbReference type="GO" id="GO:0005770">
    <property type="term" value="C:late endosome"/>
    <property type="evidence" value="ECO:0007669"/>
    <property type="project" value="TreeGrafter"/>
</dbReference>
<evidence type="ECO:0000313" key="5">
    <source>
        <dbReference type="Proteomes" id="UP000785679"/>
    </source>
</evidence>
<evidence type="ECO:0000256" key="1">
    <source>
        <dbReference type="ARBA" id="ARBA00023006"/>
    </source>
</evidence>
<reference evidence="4" key="1">
    <citation type="submission" date="2019-06" db="EMBL/GenBank/DDBJ databases">
        <authorList>
            <person name="Zheng W."/>
        </authorList>
    </citation>
    <scope>NUCLEOTIDE SEQUENCE</scope>
    <source>
        <strain evidence="4">QDHG01</strain>
    </source>
</reference>
<organism evidence="4 5">
    <name type="scientific">Halteria grandinella</name>
    <dbReference type="NCBI Taxonomy" id="5974"/>
    <lineage>
        <taxon>Eukaryota</taxon>
        <taxon>Sar</taxon>
        <taxon>Alveolata</taxon>
        <taxon>Ciliophora</taxon>
        <taxon>Intramacronucleata</taxon>
        <taxon>Spirotrichea</taxon>
        <taxon>Stichotrichia</taxon>
        <taxon>Sporadotrichida</taxon>
        <taxon>Halteriidae</taxon>
        <taxon>Halteria</taxon>
    </lineage>
</organism>
<proteinExistence type="predicted"/>
<dbReference type="GO" id="GO:1901096">
    <property type="term" value="P:regulation of autophagosome maturation"/>
    <property type="evidence" value="ECO:0007669"/>
    <property type="project" value="TreeGrafter"/>
</dbReference>
<protein>
    <recommendedName>
        <fullName evidence="3">FPL domain-containing protein</fullName>
    </recommendedName>
</protein>
<dbReference type="OrthoDB" id="294052at2759"/>
<dbReference type="GO" id="GO:0007034">
    <property type="term" value="P:vacuolar transport"/>
    <property type="evidence" value="ECO:0007669"/>
    <property type="project" value="TreeGrafter"/>
</dbReference>
<dbReference type="GO" id="GO:0005794">
    <property type="term" value="C:Golgi apparatus"/>
    <property type="evidence" value="ECO:0007669"/>
    <property type="project" value="TreeGrafter"/>
</dbReference>
<keyword evidence="1" id="KW-0072">Autophagy</keyword>
<keyword evidence="5" id="KW-1185">Reference proteome</keyword>
<dbReference type="InterPro" id="IPR039272">
    <property type="entry name" value="CLEC16A/TT9"/>
</dbReference>
<feature type="compositionally biased region" description="Basic and acidic residues" evidence="2">
    <location>
        <begin position="15"/>
        <end position="25"/>
    </location>
</feature>
<gene>
    <name evidence="4" type="ORF">FGO68_gene16079</name>
</gene>
<sequence>MESIDEQEFYDAEEHEQHSDDEKQTVESKYSEAKFMALLYCLEGIDQPKAAITERNQMFYVEVIRNLSEFVIYGEKILRKQNPNGTSYFDILCERNTLERFQYILSLNNRFVNMQLIQTSSIFLYNISQMTKKFYILSHPFLHKLITFPFNVYDEELIDIYMAFFKSLALQLNTETIKFFFNSRFPSFPFLSQALPFYNHPEMMVRNAIRIIALTVFKLNDDAVNRCLCDLPHAGYFVQLACQVRDKMIELDQSYQRKGVRGYEQLYHFVEEMQDQLEYLQEVFECDNRIVSDLLSNALLHYCYLPVVLGSLASEQKPLISISTAEFILIRTLHHIKYQPFVNTIVGALLLDKIPANIMRGIEVYPECQMEGYSYKWRHVMGVQYTPRQYIGQYFNSVSFESYVEQHASNKSYRGLNELFESISKEVDHDLKHTDRKQFSVQLLLAVQKHLTTEQFKQIEDEHLEMSKALGYAVGFTKVIKSQEEDLIVSDETECEQKALFDSYIDAQYTFMIELITKNNTEGSYYAENTCKRSFLQLLQAKDDGLVLLTCSLLYSILSISKTSPSLLFRANLYPIGLRRKNLLLQKLINTTEDSDLLDLNPKSKKAKPLNDRQANLQSLELDFQNHHLLDKCKSDILYDSHIIDMLITLLTYDPPFRIITFRLICTIICHLTFNKNFECSLRSEQVSRLNKAYGESIGGLERILRNPQTAEMVPEIIEEEWARFRFSEQLSEIEPLLEEPLLIVPVIDEKQAKRAIPQQLLLQIKDIEVVRMRIRGFFSLRHMNFMLTQNDGQSINQMKENPMKRDERETAQWQQGETYELTQECGDPILCNVRINQKMCVRYVLIDQEYFILIEPEYNGRQDESRVKVHIKQPLKHIESVIDKTEPRNLNFGYPVFTKGQSKPTIEEMMLYFENTHKCSLVKNKLDMSKKASKQILITAASGFLEKCLGDMRTDHLLFQPQPENILEPLIEIKESVQDPQVAQPSLNDTVLIEL</sequence>
<evidence type="ECO:0000256" key="2">
    <source>
        <dbReference type="SAM" id="MobiDB-lite"/>
    </source>
</evidence>
<feature type="compositionally biased region" description="Acidic residues" evidence="2">
    <location>
        <begin position="1"/>
        <end position="14"/>
    </location>
</feature>
<evidence type="ECO:0000313" key="4">
    <source>
        <dbReference type="EMBL" id="TNV84769.1"/>
    </source>
</evidence>
<dbReference type="PANTHER" id="PTHR21481:SF0">
    <property type="entry name" value="PROTEIN CLEC16A"/>
    <property type="match status" value="1"/>
</dbReference>
<dbReference type="GO" id="GO:0016197">
    <property type="term" value="P:endosomal transport"/>
    <property type="evidence" value="ECO:0007669"/>
    <property type="project" value="TreeGrafter"/>
</dbReference>
<evidence type="ECO:0000259" key="3">
    <source>
        <dbReference type="Pfam" id="PF09758"/>
    </source>
</evidence>
<dbReference type="Proteomes" id="UP000785679">
    <property type="component" value="Unassembled WGS sequence"/>
</dbReference>
<dbReference type="InterPro" id="IPR019155">
    <property type="entry name" value="CLEC16A/TT9_N"/>
</dbReference>
<dbReference type="EMBL" id="RRYP01002435">
    <property type="protein sequence ID" value="TNV84769.1"/>
    <property type="molecule type" value="Genomic_DNA"/>
</dbReference>
<dbReference type="Pfam" id="PF09758">
    <property type="entry name" value="FPL"/>
    <property type="match status" value="1"/>
</dbReference>
<dbReference type="PANTHER" id="PTHR21481">
    <property type="entry name" value="PROTEIN CLEC16A"/>
    <property type="match status" value="1"/>
</dbReference>